<accession>A0A3D9ISJ6</accession>
<keyword evidence="2" id="KW-1185">Reference proteome</keyword>
<dbReference type="AlphaFoldDB" id="A0A3D9ISJ6"/>
<organism evidence="1 2">
    <name type="scientific">Cohnella lupini</name>
    <dbReference type="NCBI Taxonomy" id="1294267"/>
    <lineage>
        <taxon>Bacteria</taxon>
        <taxon>Bacillati</taxon>
        <taxon>Bacillota</taxon>
        <taxon>Bacilli</taxon>
        <taxon>Bacillales</taxon>
        <taxon>Paenibacillaceae</taxon>
        <taxon>Cohnella</taxon>
    </lineage>
</organism>
<dbReference type="EMBL" id="QRDY01000002">
    <property type="protein sequence ID" value="RED64732.1"/>
    <property type="molecule type" value="Genomic_DNA"/>
</dbReference>
<name>A0A3D9ISJ6_9BACL</name>
<protein>
    <submittedName>
        <fullName evidence="1">Uncharacterized protein</fullName>
    </submittedName>
</protein>
<proteinExistence type="predicted"/>
<reference evidence="1 2" key="1">
    <citation type="submission" date="2018-07" db="EMBL/GenBank/DDBJ databases">
        <title>Genomic Encyclopedia of Type Strains, Phase III (KMG-III): the genomes of soil and plant-associated and newly described type strains.</title>
        <authorList>
            <person name="Whitman W."/>
        </authorList>
    </citation>
    <scope>NUCLEOTIDE SEQUENCE [LARGE SCALE GENOMIC DNA]</scope>
    <source>
        <strain evidence="1 2">CECT 8236</strain>
    </source>
</reference>
<comment type="caution">
    <text evidence="1">The sequence shown here is derived from an EMBL/GenBank/DDBJ whole genome shotgun (WGS) entry which is preliminary data.</text>
</comment>
<dbReference type="Proteomes" id="UP000256869">
    <property type="component" value="Unassembled WGS sequence"/>
</dbReference>
<evidence type="ECO:0000313" key="2">
    <source>
        <dbReference type="Proteomes" id="UP000256869"/>
    </source>
</evidence>
<evidence type="ECO:0000313" key="1">
    <source>
        <dbReference type="EMBL" id="RED64732.1"/>
    </source>
</evidence>
<sequence length="46" mass="5128">MIVVRRRVKAGARLVPRYRGRLAGAPSVGGAKRKILKTSLWLRKGK</sequence>
<gene>
    <name evidence="1" type="ORF">DFP95_102153</name>
</gene>